<proteinExistence type="predicted"/>
<comment type="caution">
    <text evidence="1">The sequence shown here is derived from an EMBL/GenBank/DDBJ whole genome shotgun (WGS) entry which is preliminary data.</text>
</comment>
<organism evidence="1 2">
    <name type="scientific">Mycena citricolor</name>
    <dbReference type="NCBI Taxonomy" id="2018698"/>
    <lineage>
        <taxon>Eukaryota</taxon>
        <taxon>Fungi</taxon>
        <taxon>Dikarya</taxon>
        <taxon>Basidiomycota</taxon>
        <taxon>Agaricomycotina</taxon>
        <taxon>Agaricomycetes</taxon>
        <taxon>Agaricomycetidae</taxon>
        <taxon>Agaricales</taxon>
        <taxon>Marasmiineae</taxon>
        <taxon>Mycenaceae</taxon>
        <taxon>Mycena</taxon>
    </lineage>
</organism>
<reference evidence="1" key="1">
    <citation type="submission" date="2023-11" db="EMBL/GenBank/DDBJ databases">
        <authorList>
            <person name="De Vega J J."/>
            <person name="De Vega J J."/>
        </authorList>
    </citation>
    <scope>NUCLEOTIDE SEQUENCE</scope>
</reference>
<evidence type="ECO:0000313" key="1">
    <source>
        <dbReference type="EMBL" id="CAK5281192.1"/>
    </source>
</evidence>
<keyword evidence="2" id="KW-1185">Reference proteome</keyword>
<sequence length="122" mass="13860">MTEATGPSLAIRHLVSCLMLRSGSRIVSILTQIRSSKRSGQLFRLETVFYCAPSLCACNMDCIAQSPKHSETGHIQLKYADFSVTREMITLRLIPFMITAAFRRDHWILPLRPSRHTSRLPD</sequence>
<dbReference type="Proteomes" id="UP001295794">
    <property type="component" value="Unassembled WGS sequence"/>
</dbReference>
<dbReference type="EMBL" id="CAVNYO010000444">
    <property type="protein sequence ID" value="CAK5281192.1"/>
    <property type="molecule type" value="Genomic_DNA"/>
</dbReference>
<name>A0AAD2HW02_9AGAR</name>
<accession>A0AAD2HW02</accession>
<evidence type="ECO:0000313" key="2">
    <source>
        <dbReference type="Proteomes" id="UP001295794"/>
    </source>
</evidence>
<dbReference type="AlphaFoldDB" id="A0AAD2HW02"/>
<gene>
    <name evidence="1" type="ORF">MYCIT1_LOCUS32125</name>
</gene>
<protein>
    <submittedName>
        <fullName evidence="1">Uncharacterized protein</fullName>
    </submittedName>
</protein>